<dbReference type="PANTHER" id="PTHR11767:SF102">
    <property type="entry name" value="INWARDLY RECTIFYING POTASSIUM CHANNEL 1, ISOFORM F"/>
    <property type="match status" value="1"/>
</dbReference>
<dbReference type="RefSeq" id="WP_038089918.1">
    <property type="nucleotide sequence ID" value="NZ_JHEG04000001.1"/>
</dbReference>
<reference evidence="15" key="1">
    <citation type="journal article" date="2015" name="Genome Announc.">
        <title>Draft Genome Sequence of Tolypothrix boutellei Strain VB521301.</title>
        <authorList>
            <person name="Chandrababunaidu M.M."/>
            <person name="Singh D."/>
            <person name="Sen D."/>
            <person name="Bhan S."/>
            <person name="Das S."/>
            <person name="Gupta A."/>
            <person name="Adhikary S.P."/>
            <person name="Tripathy S."/>
        </authorList>
    </citation>
    <scope>NUCLEOTIDE SEQUENCE</scope>
    <source>
        <strain evidence="15">VB521301</strain>
    </source>
</reference>
<dbReference type="InterPro" id="IPR013099">
    <property type="entry name" value="K_chnl_dom"/>
</dbReference>
<dbReference type="EMBL" id="JHEG04000001">
    <property type="protein sequence ID" value="KAF3888357.1"/>
    <property type="molecule type" value="Genomic_DNA"/>
</dbReference>
<keyword evidence="10 15" id="KW-0407">Ion channel</keyword>
<dbReference type="Proteomes" id="UP000029738">
    <property type="component" value="Unassembled WGS sequence"/>
</dbReference>
<evidence type="ECO:0000256" key="8">
    <source>
        <dbReference type="ARBA" id="ARBA00023065"/>
    </source>
</evidence>
<keyword evidence="2" id="KW-0813">Transport</keyword>
<evidence type="ECO:0000259" key="12">
    <source>
        <dbReference type="Pfam" id="PF07885"/>
    </source>
</evidence>
<keyword evidence="6" id="KW-0630">Potassium</keyword>
<dbReference type="STRING" id="1479485.DA73_0204375"/>
<dbReference type="GO" id="GO:0034765">
    <property type="term" value="P:regulation of monoatomic ion transmembrane transport"/>
    <property type="evidence" value="ECO:0007669"/>
    <property type="project" value="TreeGrafter"/>
</dbReference>
<protein>
    <submittedName>
        <fullName evidence="15">ATP-sensitive inward rectifier potassium channel 10</fullName>
    </submittedName>
</protein>
<evidence type="ECO:0000256" key="9">
    <source>
        <dbReference type="ARBA" id="ARBA00023136"/>
    </source>
</evidence>
<feature type="transmembrane region" description="Helical" evidence="11">
    <location>
        <begin position="82"/>
        <end position="101"/>
    </location>
</feature>
<keyword evidence="16" id="KW-1185">Reference proteome</keyword>
<evidence type="ECO:0000256" key="4">
    <source>
        <dbReference type="ARBA" id="ARBA00022692"/>
    </source>
</evidence>
<evidence type="ECO:0000256" key="7">
    <source>
        <dbReference type="ARBA" id="ARBA00022989"/>
    </source>
</evidence>
<dbReference type="GO" id="GO:1990573">
    <property type="term" value="P:potassium ion import across plasma membrane"/>
    <property type="evidence" value="ECO:0007669"/>
    <property type="project" value="TreeGrafter"/>
</dbReference>
<gene>
    <name evidence="15" type="ORF">DA73_0204375</name>
    <name evidence="14" type="ORF">DA73_0400024840</name>
</gene>
<dbReference type="Gene3D" id="1.10.287.70">
    <property type="match status" value="1"/>
</dbReference>
<dbReference type="GO" id="GO:0005886">
    <property type="term" value="C:plasma membrane"/>
    <property type="evidence" value="ECO:0007669"/>
    <property type="project" value="TreeGrafter"/>
</dbReference>
<keyword evidence="5" id="KW-0851">Voltage-gated channel</keyword>
<comment type="caution">
    <text evidence="15">The sequence shown here is derived from an EMBL/GenBank/DDBJ whole genome shotgun (WGS) entry which is preliminary data.</text>
</comment>
<keyword evidence="9 11" id="KW-0472">Membrane</keyword>
<dbReference type="SUPFAM" id="SSF81324">
    <property type="entry name" value="Voltage-gated potassium channels"/>
    <property type="match status" value="1"/>
</dbReference>
<sequence length="305" mass="34528">MKTTRRKASVSSRMVNRHGRFNVLRKGMSHKHWHDPYHLLLTLPWYYTLLLIGLGYITANALFALAYILGGDGIENARPGNFFDAFFFSVQTMASIGYGALYPKTAYANFLVTVESLLGLIGLAMGSGLMFARFSLPKARVLFSNIAVITPYNDAPTLMFRVANERDNLILEAQVRVTLARTEITKEGDVMRRFYDMSLVRSQSPLFALTWTVMHIIDENSPLYGVSSEDMVKDEMEVVVTLTGLDETVSQTIHSRHSYISEDIIWNMRFVDILGKTKDGRRCVNYARFHDVVSLDEQRNTLGGC</sequence>
<feature type="domain" description="Inward rectifier potassium channel C-terminal" evidence="13">
    <location>
        <begin position="141"/>
        <end position="297"/>
    </location>
</feature>
<feature type="domain" description="Potassium channel" evidence="12">
    <location>
        <begin position="67"/>
        <end position="125"/>
    </location>
</feature>
<dbReference type="SUPFAM" id="SSF81296">
    <property type="entry name" value="E set domains"/>
    <property type="match status" value="1"/>
</dbReference>
<dbReference type="OrthoDB" id="9799090at2"/>
<dbReference type="GO" id="GO:0005242">
    <property type="term" value="F:inward rectifier potassium channel activity"/>
    <property type="evidence" value="ECO:0007669"/>
    <property type="project" value="InterPro"/>
</dbReference>
<dbReference type="EMBL" id="JHEG02000019">
    <property type="protein sequence ID" value="KIE12747.1"/>
    <property type="molecule type" value="Genomic_DNA"/>
</dbReference>
<dbReference type="PANTHER" id="PTHR11767">
    <property type="entry name" value="INWARD RECTIFIER POTASSIUM CHANNEL"/>
    <property type="match status" value="1"/>
</dbReference>
<keyword evidence="8" id="KW-0406">Ion transport</keyword>
<evidence type="ECO:0000259" key="13">
    <source>
        <dbReference type="Pfam" id="PF17655"/>
    </source>
</evidence>
<dbReference type="PRINTS" id="PR01320">
    <property type="entry name" value="KIRCHANNEL"/>
</dbReference>
<evidence type="ECO:0000256" key="5">
    <source>
        <dbReference type="ARBA" id="ARBA00022882"/>
    </source>
</evidence>
<evidence type="ECO:0000256" key="3">
    <source>
        <dbReference type="ARBA" id="ARBA00022538"/>
    </source>
</evidence>
<evidence type="ECO:0000256" key="6">
    <source>
        <dbReference type="ARBA" id="ARBA00022958"/>
    </source>
</evidence>
<dbReference type="InterPro" id="IPR016449">
    <property type="entry name" value="K_chnl_inward-rec_Kir"/>
</dbReference>
<keyword evidence="7 11" id="KW-1133">Transmembrane helix</keyword>
<dbReference type="Gene3D" id="2.60.40.1400">
    <property type="entry name" value="G protein-activated inward rectifier potassium channel 1"/>
    <property type="match status" value="1"/>
</dbReference>
<evidence type="ECO:0000256" key="1">
    <source>
        <dbReference type="ARBA" id="ARBA00004141"/>
    </source>
</evidence>
<evidence type="ECO:0000313" key="15">
    <source>
        <dbReference type="EMBL" id="KIE12747.1"/>
    </source>
</evidence>
<keyword evidence="4 11" id="KW-0812">Transmembrane</keyword>
<keyword evidence="3" id="KW-0633">Potassium transport</keyword>
<dbReference type="InterPro" id="IPR014756">
    <property type="entry name" value="Ig_E-set"/>
</dbReference>
<organism evidence="15">
    <name type="scientific">Tolypothrix bouteillei VB521301</name>
    <dbReference type="NCBI Taxonomy" id="1479485"/>
    <lineage>
        <taxon>Bacteria</taxon>
        <taxon>Bacillati</taxon>
        <taxon>Cyanobacteriota</taxon>
        <taxon>Cyanophyceae</taxon>
        <taxon>Nostocales</taxon>
        <taxon>Tolypothrichaceae</taxon>
        <taxon>Tolypothrix</taxon>
    </lineage>
</organism>
<evidence type="ECO:0000313" key="14">
    <source>
        <dbReference type="EMBL" id="KAF3888357.1"/>
    </source>
</evidence>
<proteinExistence type="predicted"/>
<dbReference type="Pfam" id="PF17655">
    <property type="entry name" value="IRK_C"/>
    <property type="match status" value="1"/>
</dbReference>
<dbReference type="GO" id="GO:0034702">
    <property type="term" value="C:monoatomic ion channel complex"/>
    <property type="evidence" value="ECO:0007669"/>
    <property type="project" value="UniProtKB-KW"/>
</dbReference>
<accession>A0A0C1ND75</accession>
<feature type="transmembrane region" description="Helical" evidence="11">
    <location>
        <begin position="45"/>
        <end position="70"/>
    </location>
</feature>
<evidence type="ECO:0000256" key="2">
    <source>
        <dbReference type="ARBA" id="ARBA00022448"/>
    </source>
</evidence>
<feature type="transmembrane region" description="Helical" evidence="11">
    <location>
        <begin position="107"/>
        <end position="132"/>
    </location>
</feature>
<evidence type="ECO:0000256" key="11">
    <source>
        <dbReference type="SAM" id="Phobius"/>
    </source>
</evidence>
<dbReference type="Pfam" id="PF07885">
    <property type="entry name" value="Ion_trans_2"/>
    <property type="match status" value="1"/>
</dbReference>
<reference evidence="14" key="2">
    <citation type="submission" date="2019-11" db="EMBL/GenBank/DDBJ databases">
        <title>Improved Assembly of Tolypothrix boutellei genome.</title>
        <authorList>
            <person name="Sarangi A.N."/>
            <person name="Mukherjee M."/>
            <person name="Ghosh S."/>
            <person name="Singh D."/>
            <person name="Das A."/>
            <person name="Kant S."/>
            <person name="Prusty A."/>
            <person name="Tripathy S."/>
        </authorList>
    </citation>
    <scope>NUCLEOTIDE SEQUENCE</scope>
    <source>
        <strain evidence="14">VB521301</strain>
    </source>
</reference>
<comment type="subcellular location">
    <subcellularLocation>
        <location evidence="1">Membrane</location>
        <topology evidence="1">Multi-pass membrane protein</topology>
    </subcellularLocation>
</comment>
<evidence type="ECO:0000256" key="10">
    <source>
        <dbReference type="ARBA" id="ARBA00023303"/>
    </source>
</evidence>
<dbReference type="AlphaFoldDB" id="A0A0C1ND75"/>
<name>A0A0C1ND75_9CYAN</name>
<dbReference type="InterPro" id="IPR041647">
    <property type="entry name" value="IRK_C"/>
</dbReference>
<dbReference type="InterPro" id="IPR013518">
    <property type="entry name" value="K_chnl_inward-rec_Kir_cyto"/>
</dbReference>
<evidence type="ECO:0000313" key="16">
    <source>
        <dbReference type="Proteomes" id="UP000029738"/>
    </source>
</evidence>